<dbReference type="NCBIfam" id="TIGR03053">
    <property type="entry name" value="PS_I_psaM"/>
    <property type="match status" value="1"/>
</dbReference>
<comment type="similarity">
    <text evidence="7">Belongs to the PsaM family.</text>
</comment>
<evidence type="ECO:0000256" key="6">
    <source>
        <dbReference type="ARBA" id="ARBA00023136"/>
    </source>
</evidence>
<dbReference type="Proteomes" id="UP000267249">
    <property type="component" value="Chromosome"/>
</dbReference>
<dbReference type="GO" id="GO:0015979">
    <property type="term" value="P:photosynthesis"/>
    <property type="evidence" value="ECO:0007669"/>
    <property type="project" value="UniProtKB-UniRule"/>
</dbReference>
<dbReference type="SUPFAM" id="SSF81548">
    <property type="entry name" value="Subunit XII of photosystem I reaction centre, PsaM"/>
    <property type="match status" value="1"/>
</dbReference>
<comment type="subcellular location">
    <subcellularLocation>
        <location evidence="7">Cellular thylakoid membrane</location>
        <topology evidence="7">Single-pass membrane protein</topology>
    </subcellularLocation>
</comment>
<evidence type="ECO:0000256" key="3">
    <source>
        <dbReference type="ARBA" id="ARBA00022836"/>
    </source>
</evidence>
<protein>
    <recommendedName>
        <fullName evidence="7">Photosystem I reaction center subunit XII</fullName>
    </recommendedName>
    <alternativeName>
        <fullName evidence="7">PSI-M</fullName>
    </alternativeName>
</protein>
<gene>
    <name evidence="7 8" type="primary">psaM</name>
    <name evidence="8" type="ORF">DOP62_10100</name>
</gene>
<keyword evidence="5 7" id="KW-0793">Thylakoid</keyword>
<dbReference type="Pfam" id="PF07465">
    <property type="entry name" value="PsaM"/>
    <property type="match status" value="1"/>
</dbReference>
<dbReference type="RefSeq" id="WP_208673406.1">
    <property type="nucleotide sequence ID" value="NZ_CP030139.2"/>
</dbReference>
<dbReference type="InterPro" id="IPR010010">
    <property type="entry name" value="PSI_PsaM"/>
</dbReference>
<evidence type="ECO:0000256" key="7">
    <source>
        <dbReference type="HAMAP-Rule" id="MF_00828"/>
    </source>
</evidence>
<keyword evidence="1 7" id="KW-0602">Photosynthesis</keyword>
<keyword evidence="3 7" id="KW-0603">Photosystem I</keyword>
<dbReference type="EMBL" id="CP030139">
    <property type="protein sequence ID" value="AZB73025.1"/>
    <property type="molecule type" value="Genomic_DNA"/>
</dbReference>
<keyword evidence="4 7" id="KW-1133">Transmembrane helix</keyword>
<dbReference type="HAMAP" id="MF_00828">
    <property type="entry name" value="PSI_PsaM"/>
    <property type="match status" value="1"/>
</dbReference>
<evidence type="ECO:0000313" key="9">
    <source>
        <dbReference type="Proteomes" id="UP000267249"/>
    </source>
</evidence>
<evidence type="ECO:0000256" key="5">
    <source>
        <dbReference type="ARBA" id="ARBA00023078"/>
    </source>
</evidence>
<name>A0AAN1UUU7_SYNEL</name>
<reference evidence="8 9" key="1">
    <citation type="journal article" date="2018" name="Sci. Rep.">
        <title>Genome Features and Biochemical Characteristics of a Robust, Fast Growing and Naturally Transformable Cyanobacterium Synechococcus elongatus PCC 11801 Isolated from India.</title>
        <authorList>
            <person name="Jaiswal D."/>
            <person name="Sengupta A."/>
            <person name="Sohoni S."/>
            <person name="Sengupta S."/>
            <person name="Phadnavis A.G."/>
            <person name="Pakrasi H.B."/>
            <person name="Wangikar P.P."/>
        </authorList>
    </citation>
    <scope>NUCLEOTIDE SEQUENCE [LARGE SCALE GENOMIC DNA]</scope>
    <source>
        <strain evidence="8 9">PCC 11801</strain>
    </source>
</reference>
<sequence>MTDTQVFVALLLALVPAILAYRLGTELYR</sequence>
<dbReference type="AlphaFoldDB" id="A0AAN1UUU7"/>
<dbReference type="InterPro" id="IPR037279">
    <property type="entry name" value="PSI_PsaM_sf"/>
</dbReference>
<evidence type="ECO:0000256" key="2">
    <source>
        <dbReference type="ARBA" id="ARBA00022692"/>
    </source>
</evidence>
<keyword evidence="6 7" id="KW-0472">Membrane</keyword>
<dbReference type="GO" id="GO:0031676">
    <property type="term" value="C:plasma membrane-derived thylakoid membrane"/>
    <property type="evidence" value="ECO:0007669"/>
    <property type="project" value="UniProtKB-SubCell"/>
</dbReference>
<proteinExistence type="inferred from homology"/>
<keyword evidence="2 7" id="KW-0812">Transmembrane</keyword>
<organism evidence="8 9">
    <name type="scientific">Synechococcus elongatus PCC 11801</name>
    <dbReference type="NCBI Taxonomy" id="2219813"/>
    <lineage>
        <taxon>Bacteria</taxon>
        <taxon>Bacillati</taxon>
        <taxon>Cyanobacteriota</taxon>
        <taxon>Cyanophyceae</taxon>
        <taxon>Synechococcales</taxon>
        <taxon>Synechococcaceae</taxon>
        <taxon>Synechococcus</taxon>
    </lineage>
</organism>
<accession>A0AAN1UUU7</accession>
<evidence type="ECO:0000256" key="4">
    <source>
        <dbReference type="ARBA" id="ARBA00022989"/>
    </source>
</evidence>
<dbReference type="GO" id="GO:0009522">
    <property type="term" value="C:photosystem I"/>
    <property type="evidence" value="ECO:0007669"/>
    <property type="project" value="UniProtKB-KW"/>
</dbReference>
<evidence type="ECO:0000256" key="1">
    <source>
        <dbReference type="ARBA" id="ARBA00022531"/>
    </source>
</evidence>
<evidence type="ECO:0000313" key="8">
    <source>
        <dbReference type="EMBL" id="AZB73025.1"/>
    </source>
</evidence>